<dbReference type="OMA" id="WLERPCG"/>
<evidence type="ECO:0000256" key="10">
    <source>
        <dbReference type="ARBA" id="ARBA00023034"/>
    </source>
</evidence>
<keyword evidence="10" id="KW-0333">Golgi apparatus</keyword>
<dbReference type="GO" id="GO:0007029">
    <property type="term" value="P:endoplasmic reticulum organization"/>
    <property type="evidence" value="ECO:0000318"/>
    <property type="project" value="GO_Central"/>
</dbReference>
<evidence type="ECO:0000256" key="13">
    <source>
        <dbReference type="SAM" id="MobiDB-lite"/>
    </source>
</evidence>
<reference evidence="16" key="1">
    <citation type="journal article" date="2016" name="Nature">
        <title>The genome of the seagrass Zostera marina reveals angiosperm adaptation to the sea.</title>
        <authorList>
            <person name="Olsen J.L."/>
            <person name="Rouze P."/>
            <person name="Verhelst B."/>
            <person name="Lin Y.-C."/>
            <person name="Bayer T."/>
            <person name="Collen J."/>
            <person name="Dattolo E."/>
            <person name="De Paoli E."/>
            <person name="Dittami S."/>
            <person name="Maumus F."/>
            <person name="Michel G."/>
            <person name="Kersting A."/>
            <person name="Lauritano C."/>
            <person name="Lohaus R."/>
            <person name="Toepel M."/>
            <person name="Tonon T."/>
            <person name="Vanneste K."/>
            <person name="Amirebrahimi M."/>
            <person name="Brakel J."/>
            <person name="Bostroem C."/>
            <person name="Chovatia M."/>
            <person name="Grimwood J."/>
            <person name="Jenkins J.W."/>
            <person name="Jueterbock A."/>
            <person name="Mraz A."/>
            <person name="Stam W.T."/>
            <person name="Tice H."/>
            <person name="Bornberg-Bauer E."/>
            <person name="Green P.J."/>
            <person name="Pearson G.A."/>
            <person name="Procaccini G."/>
            <person name="Duarte C.M."/>
            <person name="Schmutz J."/>
            <person name="Reusch T.B.H."/>
            <person name="Van de Peer Y."/>
        </authorList>
    </citation>
    <scope>NUCLEOTIDE SEQUENCE [LARGE SCALE GENOMIC DNA]</scope>
    <source>
        <strain evidence="16">cv. Finnish</strain>
    </source>
</reference>
<dbReference type="InterPro" id="IPR040251">
    <property type="entry name" value="SEC31-like"/>
</dbReference>
<dbReference type="PANTHER" id="PTHR13923">
    <property type="entry name" value="SEC31-RELATED PROTEIN"/>
    <property type="match status" value="1"/>
</dbReference>
<feature type="repeat" description="WD" evidence="12">
    <location>
        <begin position="263"/>
        <end position="305"/>
    </location>
</feature>
<dbReference type="OrthoDB" id="542917at2759"/>
<keyword evidence="8" id="KW-0931">ER-Golgi transport</keyword>
<dbReference type="GO" id="GO:0015031">
    <property type="term" value="P:protein transport"/>
    <property type="evidence" value="ECO:0007669"/>
    <property type="project" value="UniProtKB-KW"/>
</dbReference>
<dbReference type="InterPro" id="IPR036322">
    <property type="entry name" value="WD40_repeat_dom_sf"/>
</dbReference>
<sequence length="1127" mass="123132">MACIKSASRSALAAFAPDTPFLAAGTLAGAIDLTFSSSANIEIFKMDFQSDERDLVLAGSRPSSDRFHSLSWGKSGSGSEDYGMGLLAGGLSDGSISVWNPLKIVDVPSSVDPNQTNDGIVVRLEQHSGPVRGLEFSCLSPKLLASGGEDGQIFIWDLENPLQPNRYPSLKNPGSNAQVAISSVSWNPKFPHIVASTSYNGMTVVWDLKHQKPITSISDKRRCSVLQWNPDISTQLIVASDDDDSPSLKLWDLRKTISPIKEYVGHTKGVIAMSWCPNDGSFLLTCAKDNRTICWDTAKGEIFSELPASTNWNFDIHWYTKIPGIISASSYDGKIGIYNMEACSRRSPANDGVLGTSVRLIAPKWLKRPVNVSFGFGGKLVCCSPSTLTSGSATCGSEVYMHKVITEDSLVKRSSEFETAVNTSEKSALRLMCERKSEDSVSEDDKEVWAFLKIMFDEEGTARTTLLGHLGFTVPNMEDANLSELTNDLSLDESTVKTEGDLHGVNGSPYHIDNGEDFFNNVQPSSDIPITNEDSVPSEKEVPQESQVYLENIDESIMHALIVGDYKKAVQHCVSANRMADALVIANASGPASGPPLWENTRDQFLKSSMLPYLKVVSALVNNDLMTLVSTRPLSSWKETLALVCTYSQKDEWTNLCDSLGSRLMNDGNILAATLCYICAGNMDKTVEIWSYKLTFENGGRTYVDLLQDLMEKFVVLAMATGQKQFSASLSKLIENYAELLVSQGLLTEAMSYLKLLGSEDSSQELAILRNRILLSVEENEMPHKQPSESAPAQGESFPVTEQSSSGFITDSQQYYVDKSQVQQQGISGTQYTEPYPQSMGSYGGYQPVQENQYQVNQHSQIPFQPAPSPQMFVPSQIPQMQQMNVTPPVSMPQPSVKPFIPATPPTLRNVEQYQPPSLGSHLYPGSATSVYQPGQPGNVGLSQSNAIPNVKFAQPVPPTSIPGGFTPVLNQGFVPNTMPGPMKPSSPTQTTQSQSVTPPPAPPATVQTVDTSNVSAELRPVVVSLTRLYNETSEALGGPRANPAKKREMEDNSRKIGLLFAKLNNQDISLNAASKLVQLCQALDSADFASALHIQVILTTSEWDECNFWLAALKRMIKTRQNMRRQ</sequence>
<dbReference type="PROSITE" id="PS00678">
    <property type="entry name" value="WD_REPEATS_1"/>
    <property type="match status" value="1"/>
</dbReference>
<dbReference type="AlphaFoldDB" id="A0A0K9NH16"/>
<keyword evidence="9" id="KW-0653">Protein transport</keyword>
<feature type="domain" description="Sec16 Sec23-binding" evidence="14">
    <location>
        <begin position="557"/>
        <end position="758"/>
    </location>
</feature>
<dbReference type="GO" id="GO:0005198">
    <property type="term" value="F:structural molecule activity"/>
    <property type="evidence" value="ECO:0000318"/>
    <property type="project" value="GO_Central"/>
</dbReference>
<dbReference type="PANTHER" id="PTHR13923:SF11">
    <property type="entry name" value="SECRETORY 31, ISOFORM D"/>
    <property type="match status" value="1"/>
</dbReference>
<dbReference type="STRING" id="29655.A0A0K9NH16"/>
<evidence type="ECO:0000256" key="6">
    <source>
        <dbReference type="ARBA" id="ARBA00022737"/>
    </source>
</evidence>
<dbReference type="EMBL" id="LFYR01002228">
    <property type="protein sequence ID" value="KMZ55923.1"/>
    <property type="molecule type" value="Genomic_DNA"/>
</dbReference>
<evidence type="ECO:0000256" key="2">
    <source>
        <dbReference type="ARBA" id="ARBA00004555"/>
    </source>
</evidence>
<dbReference type="InterPro" id="IPR024298">
    <property type="entry name" value="Sec16_Sec23-bd"/>
</dbReference>
<dbReference type="Gene3D" id="2.130.10.10">
    <property type="entry name" value="YVTN repeat-like/Quinoprotein amine dehydrogenase"/>
    <property type="match status" value="1"/>
</dbReference>
<evidence type="ECO:0000313" key="16">
    <source>
        <dbReference type="Proteomes" id="UP000036987"/>
    </source>
</evidence>
<protein>
    <submittedName>
        <fullName evidence="15">Protein transport protein SEC31</fullName>
    </submittedName>
</protein>
<dbReference type="Proteomes" id="UP000036987">
    <property type="component" value="Unassembled WGS sequence"/>
</dbReference>
<feature type="region of interest" description="Disordered" evidence="13">
    <location>
        <begin position="974"/>
        <end position="1011"/>
    </location>
</feature>
<comment type="subcellular location">
    <subcellularLocation>
        <location evidence="1">Endoplasmic reticulum</location>
    </subcellularLocation>
    <subcellularLocation>
        <location evidence="2">Golgi apparatus</location>
    </subcellularLocation>
</comment>
<organism evidence="15 16">
    <name type="scientific">Zostera marina</name>
    <name type="common">Eelgrass</name>
    <dbReference type="NCBI Taxonomy" id="29655"/>
    <lineage>
        <taxon>Eukaryota</taxon>
        <taxon>Viridiplantae</taxon>
        <taxon>Streptophyta</taxon>
        <taxon>Embryophyta</taxon>
        <taxon>Tracheophyta</taxon>
        <taxon>Spermatophyta</taxon>
        <taxon>Magnoliopsida</taxon>
        <taxon>Liliopsida</taxon>
        <taxon>Zosteraceae</taxon>
        <taxon>Zostera</taxon>
    </lineage>
</organism>
<feature type="compositionally biased region" description="Low complexity" evidence="13">
    <location>
        <begin position="986"/>
        <end position="997"/>
    </location>
</feature>
<feature type="repeat" description="WD" evidence="12">
    <location>
        <begin position="124"/>
        <end position="160"/>
    </location>
</feature>
<evidence type="ECO:0000256" key="7">
    <source>
        <dbReference type="ARBA" id="ARBA00022824"/>
    </source>
</evidence>
<evidence type="ECO:0000256" key="3">
    <source>
        <dbReference type="ARBA" id="ARBA00009358"/>
    </source>
</evidence>
<evidence type="ECO:0000313" key="15">
    <source>
        <dbReference type="EMBL" id="KMZ55923.1"/>
    </source>
</evidence>
<keyword evidence="4" id="KW-0813">Transport</keyword>
<dbReference type="FunFam" id="2.130.10.10:FF:000295">
    <property type="entry name" value="Protein transport protein SEC31 homolog B"/>
    <property type="match status" value="1"/>
</dbReference>
<dbReference type="Gene3D" id="1.20.940.10">
    <property type="entry name" value="Functional domain of the splicing factor Prp18"/>
    <property type="match status" value="1"/>
</dbReference>
<dbReference type="GO" id="GO:0030127">
    <property type="term" value="C:COPII vesicle coat"/>
    <property type="evidence" value="ECO:0000318"/>
    <property type="project" value="GO_Central"/>
</dbReference>
<dbReference type="InterPro" id="IPR001680">
    <property type="entry name" value="WD40_rpt"/>
</dbReference>
<dbReference type="FunFam" id="1.20.940.10:FF:000003">
    <property type="entry name" value="Protein transport protein SEC31 homolog B"/>
    <property type="match status" value="1"/>
</dbReference>
<dbReference type="SMART" id="SM00320">
    <property type="entry name" value="WD40"/>
    <property type="match status" value="6"/>
</dbReference>
<dbReference type="Pfam" id="PF00400">
    <property type="entry name" value="WD40"/>
    <property type="match status" value="2"/>
</dbReference>
<name>A0A0K9NH16_ZOSMR</name>
<feature type="region of interest" description="Disordered" evidence="13">
    <location>
        <begin position="780"/>
        <end position="804"/>
    </location>
</feature>
<keyword evidence="5 12" id="KW-0853">WD repeat</keyword>
<evidence type="ECO:0000256" key="1">
    <source>
        <dbReference type="ARBA" id="ARBA00004240"/>
    </source>
</evidence>
<dbReference type="GO" id="GO:0070971">
    <property type="term" value="C:endoplasmic reticulum exit site"/>
    <property type="evidence" value="ECO:0000318"/>
    <property type="project" value="GO_Central"/>
</dbReference>
<dbReference type="SUPFAM" id="SSF50978">
    <property type="entry name" value="WD40 repeat-like"/>
    <property type="match status" value="1"/>
</dbReference>
<dbReference type="InterPro" id="IPR019775">
    <property type="entry name" value="WD40_repeat_CS"/>
</dbReference>
<evidence type="ECO:0000256" key="5">
    <source>
        <dbReference type="ARBA" id="ARBA00022574"/>
    </source>
</evidence>
<proteinExistence type="inferred from homology"/>
<evidence type="ECO:0000256" key="12">
    <source>
        <dbReference type="PROSITE-ProRule" id="PRU00221"/>
    </source>
</evidence>
<evidence type="ECO:0000256" key="11">
    <source>
        <dbReference type="ARBA" id="ARBA00060100"/>
    </source>
</evidence>
<gene>
    <name evidence="15" type="ORF">ZOSMA_9G00240</name>
</gene>
<dbReference type="InterPro" id="IPR015943">
    <property type="entry name" value="WD40/YVTN_repeat-like_dom_sf"/>
</dbReference>
<dbReference type="PROSITE" id="PS50082">
    <property type="entry name" value="WD_REPEATS_2"/>
    <property type="match status" value="2"/>
</dbReference>
<evidence type="ECO:0000256" key="4">
    <source>
        <dbReference type="ARBA" id="ARBA00022448"/>
    </source>
</evidence>
<dbReference type="GO" id="GO:0090110">
    <property type="term" value="P:COPII-coated vesicle cargo loading"/>
    <property type="evidence" value="ECO:0000318"/>
    <property type="project" value="GO_Central"/>
</dbReference>
<evidence type="ECO:0000259" key="14">
    <source>
        <dbReference type="Pfam" id="PF12931"/>
    </source>
</evidence>
<dbReference type="PROSITE" id="PS50294">
    <property type="entry name" value="WD_REPEATS_REGION"/>
    <property type="match status" value="1"/>
</dbReference>
<comment type="caution">
    <text evidence="15">The sequence shown here is derived from an EMBL/GenBank/DDBJ whole genome shotgun (WGS) entry which is preliminary data.</text>
</comment>
<keyword evidence="6" id="KW-0677">Repeat</keyword>
<dbReference type="Gene3D" id="1.25.40.1030">
    <property type="match status" value="1"/>
</dbReference>
<dbReference type="GO" id="GO:0005794">
    <property type="term" value="C:Golgi apparatus"/>
    <property type="evidence" value="ECO:0007669"/>
    <property type="project" value="UniProtKB-SubCell"/>
</dbReference>
<comment type="function">
    <text evidence="11">Required for protein transport from the endoplasmic reticulum to the Golgi apparatus.</text>
</comment>
<accession>A0A0K9NH16</accession>
<keyword evidence="16" id="KW-1185">Reference proteome</keyword>
<dbReference type="Pfam" id="PF12931">
    <property type="entry name" value="TPR_Sec16"/>
    <property type="match status" value="1"/>
</dbReference>
<evidence type="ECO:0000256" key="8">
    <source>
        <dbReference type="ARBA" id="ARBA00022892"/>
    </source>
</evidence>
<keyword evidence="7" id="KW-0256">Endoplasmic reticulum</keyword>
<comment type="similarity">
    <text evidence="3">Belongs to the WD repeat SEC31 family.</text>
</comment>
<evidence type="ECO:0000256" key="9">
    <source>
        <dbReference type="ARBA" id="ARBA00022927"/>
    </source>
</evidence>